<dbReference type="InterPro" id="IPR026869">
    <property type="entry name" value="EgtC-like"/>
</dbReference>
<reference evidence="3 4" key="1">
    <citation type="submission" date="2021-04" db="EMBL/GenBank/DDBJ databases">
        <title>Nocardia tengchongensis.</title>
        <authorList>
            <person name="Zhuang k."/>
            <person name="Ran Y."/>
            <person name="Li W."/>
        </authorList>
    </citation>
    <scope>NUCLEOTIDE SEQUENCE [LARGE SCALE GENOMIC DNA]</scope>
    <source>
        <strain evidence="3 4">CFH S0057</strain>
    </source>
</reference>
<dbReference type="PROSITE" id="PS51278">
    <property type="entry name" value="GATASE_TYPE_2"/>
    <property type="match status" value="1"/>
</dbReference>
<proteinExistence type="predicted"/>
<dbReference type="Pfam" id="PF13230">
    <property type="entry name" value="GATase_4"/>
    <property type="match status" value="1"/>
</dbReference>
<sequence length="252" mass="28076">MCLLTYFPPGATSDLTALRNGARVNKDGHGFAVVTETSVLVGRGMDAEEVLDEFAVVRDRYPDGPALFHSRYATHGAVSIDNCHPFRLGRDQRTVLAHNGVLPRRVRPAPYDPRSDTRIAATTYLPHMPCGPLDTTQGRRGLESWLGTSKLVILTIDPAFAHNAYIFNESAGIWDSGIWYSNPGYRPEPEPELLRTHTWHYVCEHCGELDFSRRGRYCGGCGWCFLCANPFPHCDCAQRIATGVALRRNATR</sequence>
<protein>
    <submittedName>
        <fullName evidence="3">Class II glutamine amidotransferase</fullName>
    </submittedName>
</protein>
<dbReference type="InterPro" id="IPR029055">
    <property type="entry name" value="Ntn_hydrolases_N"/>
</dbReference>
<evidence type="ECO:0000313" key="4">
    <source>
        <dbReference type="Proteomes" id="UP000683310"/>
    </source>
</evidence>
<dbReference type="RefSeq" id="WP_213555587.1">
    <property type="nucleotide sequence ID" value="NZ_JBHZDI010000038.1"/>
</dbReference>
<keyword evidence="1 3" id="KW-0315">Glutamine amidotransferase</keyword>
<feature type="domain" description="Glutamine amidotransferase type-2" evidence="2">
    <location>
        <begin position="2"/>
        <end position="252"/>
    </location>
</feature>
<keyword evidence="4" id="KW-1185">Reference proteome</keyword>
<organism evidence="3 4">
    <name type="scientific">Nocardia tengchongensis</name>
    <dbReference type="NCBI Taxonomy" id="2055889"/>
    <lineage>
        <taxon>Bacteria</taxon>
        <taxon>Bacillati</taxon>
        <taxon>Actinomycetota</taxon>
        <taxon>Actinomycetes</taxon>
        <taxon>Mycobacteriales</taxon>
        <taxon>Nocardiaceae</taxon>
        <taxon>Nocardia</taxon>
    </lineage>
</organism>
<accession>A0ABX8CMZ1</accession>
<dbReference type="EMBL" id="CP074371">
    <property type="protein sequence ID" value="QVI19555.1"/>
    <property type="molecule type" value="Genomic_DNA"/>
</dbReference>
<dbReference type="Gene3D" id="3.60.20.10">
    <property type="entry name" value="Glutamine Phosphoribosylpyrophosphate, subunit 1, domain 1"/>
    <property type="match status" value="1"/>
</dbReference>
<dbReference type="InterPro" id="IPR017932">
    <property type="entry name" value="GATase_2_dom"/>
</dbReference>
<evidence type="ECO:0000259" key="2">
    <source>
        <dbReference type="PROSITE" id="PS51278"/>
    </source>
</evidence>
<dbReference type="SUPFAM" id="SSF56235">
    <property type="entry name" value="N-terminal nucleophile aminohydrolases (Ntn hydrolases)"/>
    <property type="match status" value="1"/>
</dbReference>
<dbReference type="Proteomes" id="UP000683310">
    <property type="component" value="Chromosome"/>
</dbReference>
<gene>
    <name evidence="3" type="ORF">KHQ06_24675</name>
</gene>
<dbReference type="CDD" id="cd00352">
    <property type="entry name" value="Gn_AT_II"/>
    <property type="match status" value="1"/>
</dbReference>
<evidence type="ECO:0000256" key="1">
    <source>
        <dbReference type="ARBA" id="ARBA00022962"/>
    </source>
</evidence>
<evidence type="ECO:0000313" key="3">
    <source>
        <dbReference type="EMBL" id="QVI19555.1"/>
    </source>
</evidence>
<name>A0ABX8CMZ1_9NOCA</name>